<evidence type="ECO:0000256" key="2">
    <source>
        <dbReference type="PROSITE-ProRule" id="PRU00708"/>
    </source>
</evidence>
<dbReference type="OrthoDB" id="428771at2759"/>
<dbReference type="PANTHER" id="PTHR47936">
    <property type="entry name" value="PPR_LONG DOMAIN-CONTAINING PROTEIN"/>
    <property type="match status" value="1"/>
</dbReference>
<dbReference type="PANTHER" id="PTHR47936:SF1">
    <property type="entry name" value="PENTATRICOPEPTIDE REPEAT-CONTAINING PROTEIN GUN1, CHLOROPLASTIC"/>
    <property type="match status" value="1"/>
</dbReference>
<dbReference type="PROSITE" id="PS51375">
    <property type="entry name" value="PPR"/>
    <property type="match status" value="1"/>
</dbReference>
<dbReference type="InterPro" id="IPR011990">
    <property type="entry name" value="TPR-like_helical_dom_sf"/>
</dbReference>
<comment type="caution">
    <text evidence="3">The sequence shown here is derived from an EMBL/GenBank/DDBJ whole genome shotgun (WGS) entry which is preliminary data.</text>
</comment>
<evidence type="ECO:0000313" key="3">
    <source>
        <dbReference type="EMBL" id="OLP79209.1"/>
    </source>
</evidence>
<proteinExistence type="predicted"/>
<organism evidence="3 4">
    <name type="scientific">Symbiodinium microadriaticum</name>
    <name type="common">Dinoflagellate</name>
    <name type="synonym">Zooxanthella microadriatica</name>
    <dbReference type="NCBI Taxonomy" id="2951"/>
    <lineage>
        <taxon>Eukaryota</taxon>
        <taxon>Sar</taxon>
        <taxon>Alveolata</taxon>
        <taxon>Dinophyceae</taxon>
        <taxon>Suessiales</taxon>
        <taxon>Symbiodiniaceae</taxon>
        <taxon>Symbiodinium</taxon>
    </lineage>
</organism>
<dbReference type="Pfam" id="PF13041">
    <property type="entry name" value="PPR_2"/>
    <property type="match status" value="1"/>
</dbReference>
<keyword evidence="4" id="KW-1185">Reference proteome</keyword>
<dbReference type="Proteomes" id="UP000186817">
    <property type="component" value="Unassembled WGS sequence"/>
</dbReference>
<gene>
    <name evidence="3" type="ORF">AK812_SmicGene40533</name>
</gene>
<name>A0A1Q9C8F5_SYMMI</name>
<accession>A0A1Q9C8F5</accession>
<keyword evidence="1" id="KW-0677">Repeat</keyword>
<dbReference type="EMBL" id="LSRX01001512">
    <property type="protein sequence ID" value="OLP79209.1"/>
    <property type="molecule type" value="Genomic_DNA"/>
</dbReference>
<evidence type="ECO:0000256" key="1">
    <source>
        <dbReference type="ARBA" id="ARBA00022737"/>
    </source>
</evidence>
<reference evidence="3 4" key="1">
    <citation type="submission" date="2016-02" db="EMBL/GenBank/DDBJ databases">
        <title>Genome analysis of coral dinoflagellate symbionts highlights evolutionary adaptations to a symbiotic lifestyle.</title>
        <authorList>
            <person name="Aranda M."/>
            <person name="Li Y."/>
            <person name="Liew Y.J."/>
            <person name="Baumgarten S."/>
            <person name="Simakov O."/>
            <person name="Wilson M."/>
            <person name="Piel J."/>
            <person name="Ashoor H."/>
            <person name="Bougouffa S."/>
            <person name="Bajic V.B."/>
            <person name="Ryu T."/>
            <person name="Ravasi T."/>
            <person name="Bayer T."/>
            <person name="Micklem G."/>
            <person name="Kim H."/>
            <person name="Bhak J."/>
            <person name="Lajeunesse T.C."/>
            <person name="Voolstra C.R."/>
        </authorList>
    </citation>
    <scope>NUCLEOTIDE SEQUENCE [LARGE SCALE GENOMIC DNA]</scope>
    <source>
        <strain evidence="3 4">CCMP2467</strain>
    </source>
</reference>
<sequence>MCSRCCLLFDTGQAVYETGRQVRDVPAHLWTPETLAGQQRAKACAAERLPRSALRQETSLTNVRSPSPGEISWTATLGLIEVQKCSSHPTEQDKKPYGMAMTACARHALWHLAANVMAEVQVAAMRLDVVLLGASVGAYKQASMWRSAAQVLQSSSAQGLEHSIISHNALLSSLGRSALWQSGLVLQASMACSSCMTCDVVTFNTLITSYLKGMHGHRAIRVLPMMKEQLVEPDQATFSSTILACKMVSAWQGALACVQGLSLGMGDRPCQDSRVLGAAMAACTKATQWEWALELLHTVDASSGDLDLVLCNTGMAACASGRSWRRALDLLQRLAGDGFRSDVVSLNTCMTASERADRWQGACELLSAARRHAQRLDSITFAAGTAACGAGAGSARWALAINMMASCQEQGVQVSAETLGTVLAALSGLSIVGAREDHNRWVRALQLQLAACGKQDATTWKISLQLCRDAALAGAVGMHSQAQGLLRILGEDADAAALCTVLDTLELAEDFHGASALLTRACCDCFQLLRYMLHSQVSSTTLCAQAVLTMDSLSFRQRLPCAMQAAFHRAIAAPVLARLVRLLHIPLQSRNEQLEAQPMLGHVATMQALSQSCLGLQAGAMSNCRLLSRRCLTGWKLQLPAYEALATALAPCLAYSIPAKHACCAGRVVGYRAESNAGDGPLAAVWVQHDRSQHGERQALLMVVAATASSSQSPTSYGLPLLRRALHRLEHLDQFDRLRRSNEMK</sequence>
<feature type="repeat" description="PPR" evidence="2">
    <location>
        <begin position="199"/>
        <end position="233"/>
    </location>
</feature>
<protein>
    <submittedName>
        <fullName evidence="3">Pentatricopeptide repeat-containing protein, chloroplastic</fullName>
    </submittedName>
</protein>
<evidence type="ECO:0000313" key="4">
    <source>
        <dbReference type="Proteomes" id="UP000186817"/>
    </source>
</evidence>
<dbReference type="AlphaFoldDB" id="A0A1Q9C8F5"/>
<dbReference type="Gene3D" id="1.25.40.10">
    <property type="entry name" value="Tetratricopeptide repeat domain"/>
    <property type="match status" value="2"/>
</dbReference>
<dbReference type="InterPro" id="IPR002885">
    <property type="entry name" value="PPR_rpt"/>
</dbReference>